<keyword evidence="7" id="KW-1185">Reference proteome</keyword>
<evidence type="ECO:0000256" key="3">
    <source>
        <dbReference type="ARBA" id="ARBA00022801"/>
    </source>
</evidence>
<gene>
    <name evidence="6" type="primary">mftE</name>
    <name evidence="6" type="ORF">GCM10009849_17110</name>
</gene>
<protein>
    <submittedName>
        <fullName evidence="6">Mycofactocin biosynthesis peptidyl-dipeptidase MftE</fullName>
    </submittedName>
</protein>
<keyword evidence="4" id="KW-0862">Zinc</keyword>
<organism evidence="6 7">
    <name type="scientific">Sinomonas flava</name>
    <dbReference type="NCBI Taxonomy" id="496857"/>
    <lineage>
        <taxon>Bacteria</taxon>
        <taxon>Bacillati</taxon>
        <taxon>Actinomycetota</taxon>
        <taxon>Actinomycetes</taxon>
        <taxon>Micrococcales</taxon>
        <taxon>Micrococcaceae</taxon>
        <taxon>Sinomonas</taxon>
    </lineage>
</organism>
<name>A0ABN3BRY2_9MICC</name>
<evidence type="ECO:0000256" key="2">
    <source>
        <dbReference type="ARBA" id="ARBA00022723"/>
    </source>
</evidence>
<dbReference type="PANTHER" id="PTHR35005:SF1">
    <property type="entry name" value="2-AMINO-5-FORMYLAMINO-6-RIBOSYLAMINOPYRIMIDIN-4(3H)-ONE 5'-MONOPHOSPHATE DEFORMYLASE"/>
    <property type="match status" value="1"/>
</dbReference>
<dbReference type="SUPFAM" id="SSF102215">
    <property type="entry name" value="Creatininase"/>
    <property type="match status" value="1"/>
</dbReference>
<dbReference type="Pfam" id="PF02633">
    <property type="entry name" value="Creatininase"/>
    <property type="match status" value="1"/>
</dbReference>
<dbReference type="InterPro" id="IPR024087">
    <property type="entry name" value="Creatininase-like_sf"/>
</dbReference>
<reference evidence="6 7" key="1">
    <citation type="journal article" date="2019" name="Int. J. Syst. Evol. Microbiol.">
        <title>The Global Catalogue of Microorganisms (GCM) 10K type strain sequencing project: providing services to taxonomists for standard genome sequencing and annotation.</title>
        <authorList>
            <consortium name="The Broad Institute Genomics Platform"/>
            <consortium name="The Broad Institute Genome Sequencing Center for Infectious Disease"/>
            <person name="Wu L."/>
            <person name="Ma J."/>
        </authorList>
    </citation>
    <scope>NUCLEOTIDE SEQUENCE [LARGE SCALE GENOMIC DNA]</scope>
    <source>
        <strain evidence="6 7">JCM 16034</strain>
    </source>
</reference>
<evidence type="ECO:0000256" key="1">
    <source>
        <dbReference type="ARBA" id="ARBA00001947"/>
    </source>
</evidence>
<evidence type="ECO:0000313" key="6">
    <source>
        <dbReference type="EMBL" id="GAA2199696.1"/>
    </source>
</evidence>
<comment type="similarity">
    <text evidence="5">Belongs to the creatininase superfamily.</text>
</comment>
<dbReference type="EMBL" id="BAAAQW010000005">
    <property type="protein sequence ID" value="GAA2199696.1"/>
    <property type="molecule type" value="Genomic_DNA"/>
</dbReference>
<sequence length="247" mass="25413">MTGRCDSPALADARWHGLGDTAVVLVPLGSTEQHGPHLPYDTDTVIAAAVARAAAQRLLDRGAPALVAPALAYGASGEHQDFPGTVSIGEEALSAVVIEMARSLRTWSPRVVFVNGHGGNVRALAAAVAQLRAEGHDAAWAPCAVAGADAHAGRTETSLMLHLAPERVRLQDAVAGPPAPVAELMPALRERGVRAVSPTGVLGDPTDACPEHGALILGAMVESFSRRLTAGAVDRHGCLRDVAQVAP</sequence>
<keyword evidence="2" id="KW-0479">Metal-binding</keyword>
<evidence type="ECO:0000313" key="7">
    <source>
        <dbReference type="Proteomes" id="UP001500432"/>
    </source>
</evidence>
<accession>A0ABN3BRY2</accession>
<comment type="cofactor">
    <cofactor evidence="1">
        <name>Zn(2+)</name>
        <dbReference type="ChEBI" id="CHEBI:29105"/>
    </cofactor>
</comment>
<dbReference type="RefSeq" id="WP_344299289.1">
    <property type="nucleotide sequence ID" value="NZ_BAAAQW010000005.1"/>
</dbReference>
<dbReference type="Proteomes" id="UP001500432">
    <property type="component" value="Unassembled WGS sequence"/>
</dbReference>
<proteinExistence type="inferred from homology"/>
<keyword evidence="3" id="KW-0378">Hydrolase</keyword>
<dbReference type="InterPro" id="IPR023871">
    <property type="entry name" value="MftE"/>
</dbReference>
<comment type="caution">
    <text evidence="6">The sequence shown here is derived from an EMBL/GenBank/DDBJ whole genome shotgun (WGS) entry which is preliminary data.</text>
</comment>
<dbReference type="PANTHER" id="PTHR35005">
    <property type="entry name" value="3-DEHYDRO-SCYLLO-INOSOSE HYDROLASE"/>
    <property type="match status" value="1"/>
</dbReference>
<evidence type="ECO:0000256" key="4">
    <source>
        <dbReference type="ARBA" id="ARBA00022833"/>
    </source>
</evidence>
<dbReference type="Gene3D" id="3.40.50.10310">
    <property type="entry name" value="Creatininase"/>
    <property type="match status" value="1"/>
</dbReference>
<dbReference type="InterPro" id="IPR003785">
    <property type="entry name" value="Creatininase/forma_Hydrolase"/>
</dbReference>
<dbReference type="NCBIfam" id="TIGR03964">
    <property type="entry name" value="mycofact_creat"/>
    <property type="match status" value="1"/>
</dbReference>
<evidence type="ECO:0000256" key="5">
    <source>
        <dbReference type="ARBA" id="ARBA00024029"/>
    </source>
</evidence>